<keyword evidence="1" id="KW-0472">Membrane</keyword>
<keyword evidence="1" id="KW-1133">Transmembrane helix</keyword>
<dbReference type="Proteomes" id="UP000238523">
    <property type="component" value="Chromosome"/>
</dbReference>
<gene>
    <name evidence="2" type="ORF">CUJ84_Chr002711</name>
</gene>
<dbReference type="AlphaFoldDB" id="A0A2K9Z4A3"/>
<evidence type="ECO:0000313" key="2">
    <source>
        <dbReference type="EMBL" id="AUW43063.1"/>
    </source>
</evidence>
<keyword evidence="1" id="KW-0812">Transmembrane</keyword>
<sequence length="70" mass="7957">MSHLIETPTPARPKRPFFLRRGPMETIATVLIALGFLMLFQPFLLVLYTYSLVTLLAGTVMFIIVSKFPE</sequence>
<proteinExistence type="predicted"/>
<dbReference type="EMBL" id="CP025012">
    <property type="protein sequence ID" value="AUW43063.1"/>
    <property type="molecule type" value="Genomic_DNA"/>
</dbReference>
<evidence type="ECO:0000256" key="1">
    <source>
        <dbReference type="SAM" id="Phobius"/>
    </source>
</evidence>
<dbReference type="RefSeq" id="WP_027684119.1">
    <property type="nucleotide sequence ID" value="NZ_CP025012.1"/>
</dbReference>
<feature type="transmembrane region" description="Helical" evidence="1">
    <location>
        <begin position="22"/>
        <end position="40"/>
    </location>
</feature>
<organism evidence="2 3">
    <name type="scientific">Rhizobium leguminosarum</name>
    <dbReference type="NCBI Taxonomy" id="384"/>
    <lineage>
        <taxon>Bacteria</taxon>
        <taxon>Pseudomonadati</taxon>
        <taxon>Pseudomonadota</taxon>
        <taxon>Alphaproteobacteria</taxon>
        <taxon>Hyphomicrobiales</taxon>
        <taxon>Rhizobiaceae</taxon>
        <taxon>Rhizobium/Agrobacterium group</taxon>
        <taxon>Rhizobium</taxon>
    </lineage>
</organism>
<feature type="transmembrane region" description="Helical" evidence="1">
    <location>
        <begin position="46"/>
        <end position="65"/>
    </location>
</feature>
<name>A0A2K9Z4A3_RHILE</name>
<accession>A0A2K9Z4A3</accession>
<protein>
    <submittedName>
        <fullName evidence="2">Uncharacterized protein</fullName>
    </submittedName>
</protein>
<reference evidence="2 3" key="1">
    <citation type="submission" date="2017-11" db="EMBL/GenBank/DDBJ databases">
        <title>Complete genome of Rhizobium leguminosarum Norway, an ineffective micro-symbiont.</title>
        <authorList>
            <person name="Hoffrichter A."/>
            <person name="Liang J."/>
            <person name="Brachmann A."/>
            <person name="Marin M."/>
        </authorList>
    </citation>
    <scope>NUCLEOTIDE SEQUENCE [LARGE SCALE GENOMIC DNA]</scope>
    <source>
        <strain evidence="2 3">Norway</strain>
    </source>
</reference>
<evidence type="ECO:0000313" key="3">
    <source>
        <dbReference type="Proteomes" id="UP000238523"/>
    </source>
</evidence>